<sequence>MIKITEREFELLSDYIKSNYGIYIKKKKQTLLMGRLSGVLNEMGFTSFMQYYNYMLADKSGAGVVTLVDKITTNHTYFMRESDHFQYFKGTVLPYLEHSVKDRDLRIWSAACSSGEEAYTLAMIMDEYFSEKKTLWDTKLLATDISQSVLKTAKKGVYTRERMHPIPESWKVKYFKRRDDENFVIKDEIKNKVIYRKFNLIEKRFPFRRKFHTIFCRNVMIYFDHDTKYELVEKFYDCIEPGGYLFVGHSESLEREKTRFKYVRPAVYRKE</sequence>
<dbReference type="InterPro" id="IPR029063">
    <property type="entry name" value="SAM-dependent_MTases_sf"/>
</dbReference>
<keyword evidence="3 7" id="KW-0489">Methyltransferase</keyword>
<name>A0A069REE4_PEPLI</name>
<dbReference type="GO" id="GO:0008983">
    <property type="term" value="F:protein-glutamate O-methyltransferase activity"/>
    <property type="evidence" value="ECO:0007669"/>
    <property type="project" value="UniProtKB-EC"/>
</dbReference>
<dbReference type="GO" id="GO:0032259">
    <property type="term" value="P:methylation"/>
    <property type="evidence" value="ECO:0007669"/>
    <property type="project" value="UniProtKB-KW"/>
</dbReference>
<dbReference type="RefSeq" id="WP_038266591.1">
    <property type="nucleotide sequence ID" value="NZ_FSRH01000016.1"/>
</dbReference>
<evidence type="ECO:0000256" key="4">
    <source>
        <dbReference type="ARBA" id="ARBA00022679"/>
    </source>
</evidence>
<dbReference type="Gene3D" id="3.40.50.150">
    <property type="entry name" value="Vaccinia Virus protein VP39"/>
    <property type="match status" value="1"/>
</dbReference>
<gene>
    <name evidence="7" type="primary">cheR</name>
    <name evidence="7" type="ORF">CLIT_14c00160</name>
</gene>
<dbReference type="SUPFAM" id="SSF53335">
    <property type="entry name" value="S-adenosyl-L-methionine-dependent methyltransferases"/>
    <property type="match status" value="1"/>
</dbReference>
<keyword evidence="5" id="KW-0949">S-adenosyl-L-methionine</keyword>
<dbReference type="InterPro" id="IPR036804">
    <property type="entry name" value="CheR_N_sf"/>
</dbReference>
<dbReference type="STRING" id="1121324.CLIT_14c00160"/>
<feature type="domain" description="CheR-type methyltransferase" evidence="6">
    <location>
        <begin position="1"/>
        <end position="271"/>
    </location>
</feature>
<dbReference type="OrthoDB" id="9816309at2"/>
<dbReference type="InterPro" id="IPR022641">
    <property type="entry name" value="CheR_N"/>
</dbReference>
<evidence type="ECO:0000256" key="3">
    <source>
        <dbReference type="ARBA" id="ARBA00022603"/>
    </source>
</evidence>
<evidence type="ECO:0000313" key="7">
    <source>
        <dbReference type="EMBL" id="KDR94555.1"/>
    </source>
</evidence>
<proteinExistence type="predicted"/>
<dbReference type="EC" id="2.1.1.80" evidence="2"/>
<dbReference type="Proteomes" id="UP000027946">
    <property type="component" value="Unassembled WGS sequence"/>
</dbReference>
<dbReference type="eggNOG" id="COG1352">
    <property type="taxonomic scope" value="Bacteria"/>
</dbReference>
<dbReference type="PROSITE" id="PS50123">
    <property type="entry name" value="CHER"/>
    <property type="match status" value="1"/>
</dbReference>
<keyword evidence="4 7" id="KW-0808">Transferase</keyword>
<dbReference type="PANTHER" id="PTHR24422">
    <property type="entry name" value="CHEMOTAXIS PROTEIN METHYLTRANSFERASE"/>
    <property type="match status" value="1"/>
</dbReference>
<evidence type="ECO:0000256" key="1">
    <source>
        <dbReference type="ARBA" id="ARBA00001541"/>
    </source>
</evidence>
<dbReference type="Pfam" id="PF01739">
    <property type="entry name" value="CheR"/>
    <property type="match status" value="1"/>
</dbReference>
<dbReference type="PRINTS" id="PR00996">
    <property type="entry name" value="CHERMTFRASE"/>
</dbReference>
<comment type="catalytic activity">
    <reaction evidence="1">
        <text>L-glutamyl-[protein] + S-adenosyl-L-methionine = [protein]-L-glutamate 5-O-methyl ester + S-adenosyl-L-homocysteine</text>
        <dbReference type="Rhea" id="RHEA:24452"/>
        <dbReference type="Rhea" id="RHEA-COMP:10208"/>
        <dbReference type="Rhea" id="RHEA-COMP:10311"/>
        <dbReference type="ChEBI" id="CHEBI:29973"/>
        <dbReference type="ChEBI" id="CHEBI:57856"/>
        <dbReference type="ChEBI" id="CHEBI:59789"/>
        <dbReference type="ChEBI" id="CHEBI:82795"/>
        <dbReference type="EC" id="2.1.1.80"/>
    </reaction>
</comment>
<dbReference type="InterPro" id="IPR026024">
    <property type="entry name" value="Chemotaxis_MeTrfase_CheR"/>
</dbReference>
<dbReference type="PANTHER" id="PTHR24422:SF10">
    <property type="entry name" value="CHEMOTAXIS PROTEIN METHYLTRANSFERASE 2"/>
    <property type="match status" value="1"/>
</dbReference>
<comment type="caution">
    <text evidence="7">The sequence shown here is derived from an EMBL/GenBank/DDBJ whole genome shotgun (WGS) entry which is preliminary data.</text>
</comment>
<keyword evidence="8" id="KW-1185">Reference proteome</keyword>
<dbReference type="InterPro" id="IPR022642">
    <property type="entry name" value="CheR_C"/>
</dbReference>
<dbReference type="EMBL" id="JJMM01000014">
    <property type="protein sequence ID" value="KDR94555.1"/>
    <property type="molecule type" value="Genomic_DNA"/>
</dbReference>
<dbReference type="InterPro" id="IPR050903">
    <property type="entry name" value="Bact_Chemotaxis_MeTrfase"/>
</dbReference>
<evidence type="ECO:0000313" key="8">
    <source>
        <dbReference type="Proteomes" id="UP000027946"/>
    </source>
</evidence>
<dbReference type="Pfam" id="PF03705">
    <property type="entry name" value="CheR_N"/>
    <property type="match status" value="1"/>
</dbReference>
<organism evidence="7 8">
    <name type="scientific">Peptoclostridium litorale DSM 5388</name>
    <dbReference type="NCBI Taxonomy" id="1121324"/>
    <lineage>
        <taxon>Bacteria</taxon>
        <taxon>Bacillati</taxon>
        <taxon>Bacillota</taxon>
        <taxon>Clostridia</taxon>
        <taxon>Peptostreptococcales</taxon>
        <taxon>Peptoclostridiaceae</taxon>
        <taxon>Peptoclostridium</taxon>
    </lineage>
</organism>
<evidence type="ECO:0000256" key="5">
    <source>
        <dbReference type="ARBA" id="ARBA00022691"/>
    </source>
</evidence>
<evidence type="ECO:0000256" key="2">
    <source>
        <dbReference type="ARBA" id="ARBA00012534"/>
    </source>
</evidence>
<dbReference type="SUPFAM" id="SSF47757">
    <property type="entry name" value="Chemotaxis receptor methyltransferase CheR, N-terminal domain"/>
    <property type="match status" value="1"/>
</dbReference>
<accession>A0A069REE4</accession>
<dbReference type="SMART" id="SM00138">
    <property type="entry name" value="MeTrc"/>
    <property type="match status" value="1"/>
</dbReference>
<dbReference type="Gene3D" id="1.10.155.10">
    <property type="entry name" value="Chemotaxis receptor methyltransferase CheR, N-terminal domain"/>
    <property type="match status" value="1"/>
</dbReference>
<reference evidence="7 8" key="1">
    <citation type="submission" date="2014-03" db="EMBL/GenBank/DDBJ databases">
        <title>Genome sequence of Clostridium litorale W6, DSM 5388.</title>
        <authorList>
            <person name="Poehlein A."/>
            <person name="Jagirdar A."/>
            <person name="Khonsari B."/>
            <person name="Chibani C.M."/>
            <person name="Gutierrez Gutierrez D.A."/>
            <person name="Davydova E."/>
            <person name="Alghaithi H.S."/>
            <person name="Nair K.P."/>
            <person name="Dhamotharan K."/>
            <person name="Chandran L."/>
            <person name="G W."/>
            <person name="Daniel R."/>
        </authorList>
    </citation>
    <scope>NUCLEOTIDE SEQUENCE [LARGE SCALE GENOMIC DNA]</scope>
    <source>
        <strain evidence="7 8">W6</strain>
    </source>
</reference>
<evidence type="ECO:0000259" key="6">
    <source>
        <dbReference type="PROSITE" id="PS50123"/>
    </source>
</evidence>
<protein>
    <recommendedName>
        <fullName evidence="2">protein-glutamate O-methyltransferase</fullName>
        <ecNumber evidence="2">2.1.1.80</ecNumber>
    </recommendedName>
</protein>
<dbReference type="AlphaFoldDB" id="A0A069REE4"/>
<dbReference type="InterPro" id="IPR000780">
    <property type="entry name" value="CheR_MeTrfase"/>
</dbReference>
<dbReference type="PIRSF" id="PIRSF000410">
    <property type="entry name" value="CheR"/>
    <property type="match status" value="1"/>
</dbReference>